<keyword evidence="3" id="KW-1185">Reference proteome</keyword>
<dbReference type="PANTHER" id="PTHR33678:SF2">
    <property type="match status" value="1"/>
</dbReference>
<sequence>MEAYQKNPTDKEKQKLYQDFDRWVTQRVNYPALQSELGKLMVVREELLLVLEYPWLPLHNNLSERQIREYVKRRKVSGGTRSKLGRKCRDTFASLKKTCKQHGVSFAKYLRDRLTGVNMIPRLGHLILKASGYQETVLSNGI</sequence>
<organism evidence="2 3">
    <name type="scientific">Endozoicomonas euniceicola</name>
    <dbReference type="NCBI Taxonomy" id="1234143"/>
    <lineage>
        <taxon>Bacteria</taxon>
        <taxon>Pseudomonadati</taxon>
        <taxon>Pseudomonadota</taxon>
        <taxon>Gammaproteobacteria</taxon>
        <taxon>Oceanospirillales</taxon>
        <taxon>Endozoicomonadaceae</taxon>
        <taxon>Endozoicomonas</taxon>
    </lineage>
</organism>
<protein>
    <submittedName>
        <fullName evidence="2">Transposase</fullName>
    </submittedName>
</protein>
<dbReference type="EMBL" id="CP103300">
    <property type="protein sequence ID" value="UYM18911.1"/>
    <property type="molecule type" value="Genomic_DNA"/>
</dbReference>
<dbReference type="InterPro" id="IPR004291">
    <property type="entry name" value="Transposase_IS66_central"/>
</dbReference>
<evidence type="ECO:0000313" key="2">
    <source>
        <dbReference type="EMBL" id="UYM18911.1"/>
    </source>
</evidence>
<dbReference type="Pfam" id="PF03050">
    <property type="entry name" value="DDE_Tnp_IS66"/>
    <property type="match status" value="1"/>
</dbReference>
<gene>
    <name evidence="2" type="ORF">NX720_24785</name>
</gene>
<evidence type="ECO:0000259" key="1">
    <source>
        <dbReference type="Pfam" id="PF03050"/>
    </source>
</evidence>
<accession>A0ABY6H3U6</accession>
<evidence type="ECO:0000313" key="3">
    <source>
        <dbReference type="Proteomes" id="UP001163255"/>
    </source>
</evidence>
<dbReference type="Proteomes" id="UP001163255">
    <property type="component" value="Chromosome"/>
</dbReference>
<name>A0ABY6H3U6_9GAMM</name>
<dbReference type="PANTHER" id="PTHR33678">
    <property type="entry name" value="BLL1576 PROTEIN"/>
    <property type="match status" value="1"/>
</dbReference>
<proteinExistence type="predicted"/>
<dbReference type="RefSeq" id="WP_262601656.1">
    <property type="nucleotide sequence ID" value="NZ_CP103300.1"/>
</dbReference>
<reference evidence="2" key="1">
    <citation type="submission" date="2022-10" db="EMBL/GenBank/DDBJ databases">
        <title>Completed Genome Sequence of two octocoral isolated bacterium, Endozoicomonas euniceicola EF212T and Endozoicomonas gorgoniicola PS125T.</title>
        <authorList>
            <person name="Chiou Y.-J."/>
            <person name="Chen Y.-H."/>
        </authorList>
    </citation>
    <scope>NUCLEOTIDE SEQUENCE</scope>
    <source>
        <strain evidence="2">EF212</strain>
    </source>
</reference>
<feature type="domain" description="Transposase IS66 central" evidence="1">
    <location>
        <begin position="11"/>
        <end position="85"/>
    </location>
</feature>
<dbReference type="InterPro" id="IPR052344">
    <property type="entry name" value="Transposase-related"/>
</dbReference>